<dbReference type="Pfam" id="PF22908">
    <property type="entry name" value="PHD_NSD"/>
    <property type="match status" value="1"/>
</dbReference>
<keyword evidence="5" id="KW-0472">Membrane</keyword>
<evidence type="ECO:0000256" key="2">
    <source>
        <dbReference type="ARBA" id="ARBA00022723"/>
    </source>
</evidence>
<keyword evidence="10" id="KW-1185">Reference proteome</keyword>
<dbReference type="GO" id="GO:0008270">
    <property type="term" value="F:zinc ion binding"/>
    <property type="evidence" value="ECO:0007669"/>
    <property type="project" value="UniProtKB-KW"/>
</dbReference>
<organism evidence="9 10">
    <name type="scientific">Acaulospora morrowiae</name>
    <dbReference type="NCBI Taxonomy" id="94023"/>
    <lineage>
        <taxon>Eukaryota</taxon>
        <taxon>Fungi</taxon>
        <taxon>Fungi incertae sedis</taxon>
        <taxon>Mucoromycota</taxon>
        <taxon>Glomeromycotina</taxon>
        <taxon>Glomeromycetes</taxon>
        <taxon>Diversisporales</taxon>
        <taxon>Acaulosporaceae</taxon>
        <taxon>Acaulospora</taxon>
    </lineage>
</organism>
<feature type="compositionally biased region" description="Polar residues" evidence="7">
    <location>
        <begin position="75"/>
        <end position="94"/>
    </location>
</feature>
<dbReference type="GO" id="GO:0030897">
    <property type="term" value="C:HOPS complex"/>
    <property type="evidence" value="ECO:0007669"/>
    <property type="project" value="TreeGrafter"/>
</dbReference>
<dbReference type="SUPFAM" id="SSF57850">
    <property type="entry name" value="RING/U-box"/>
    <property type="match status" value="2"/>
</dbReference>
<dbReference type="PANTHER" id="PTHR23323">
    <property type="entry name" value="VACUOLAR PROTEIN SORTING-ASSOCIATED PROTEIN"/>
    <property type="match status" value="1"/>
</dbReference>
<evidence type="ECO:0000256" key="3">
    <source>
        <dbReference type="ARBA" id="ARBA00022771"/>
    </source>
</evidence>
<dbReference type="GO" id="GO:0007033">
    <property type="term" value="P:vacuole organization"/>
    <property type="evidence" value="ECO:0007669"/>
    <property type="project" value="TreeGrafter"/>
</dbReference>
<accession>A0A9N9G0L5</accession>
<keyword evidence="2" id="KW-0479">Metal-binding</keyword>
<dbReference type="SMART" id="SM00184">
    <property type="entry name" value="RING"/>
    <property type="match status" value="2"/>
</dbReference>
<dbReference type="InterPro" id="IPR001841">
    <property type="entry name" value="Znf_RING"/>
</dbReference>
<reference evidence="9" key="1">
    <citation type="submission" date="2021-06" db="EMBL/GenBank/DDBJ databases">
        <authorList>
            <person name="Kallberg Y."/>
            <person name="Tangrot J."/>
            <person name="Rosling A."/>
        </authorList>
    </citation>
    <scope>NUCLEOTIDE SEQUENCE</scope>
    <source>
        <strain evidence="9">CL551</strain>
    </source>
</reference>
<dbReference type="GO" id="GO:0048284">
    <property type="term" value="P:organelle fusion"/>
    <property type="evidence" value="ECO:0007669"/>
    <property type="project" value="TreeGrafter"/>
</dbReference>
<feature type="domain" description="RING-type" evidence="8">
    <location>
        <begin position="174"/>
        <end position="213"/>
    </location>
</feature>
<dbReference type="InterPro" id="IPR013083">
    <property type="entry name" value="Znf_RING/FYVE/PHD"/>
</dbReference>
<dbReference type="CDD" id="cd16448">
    <property type="entry name" value="RING-H2"/>
    <property type="match status" value="1"/>
</dbReference>
<keyword evidence="3 6" id="KW-0863">Zinc-finger</keyword>
<dbReference type="PROSITE" id="PS50089">
    <property type="entry name" value="ZF_RING_2"/>
    <property type="match status" value="1"/>
</dbReference>
<evidence type="ECO:0000256" key="5">
    <source>
        <dbReference type="ARBA" id="ARBA00023136"/>
    </source>
</evidence>
<feature type="non-terminal residue" evidence="9">
    <location>
        <position position="277"/>
    </location>
</feature>
<protein>
    <submittedName>
        <fullName evidence="9">7694_t:CDS:1</fullName>
    </submittedName>
</protein>
<dbReference type="PANTHER" id="PTHR23323:SF24">
    <property type="entry name" value="VACUOLAR PROTEIN SORTING-ASSOCIATED PROTEIN 11 HOMOLOG"/>
    <property type="match status" value="1"/>
</dbReference>
<evidence type="ECO:0000313" key="10">
    <source>
        <dbReference type="Proteomes" id="UP000789342"/>
    </source>
</evidence>
<dbReference type="Gene3D" id="3.30.40.10">
    <property type="entry name" value="Zinc/RING finger domain, C3HC4 (zinc finger)"/>
    <property type="match status" value="2"/>
</dbReference>
<dbReference type="OrthoDB" id="2424169at2759"/>
<keyword evidence="4" id="KW-0862">Zinc</keyword>
<comment type="subcellular location">
    <subcellularLocation>
        <location evidence="1">Membrane</location>
    </subcellularLocation>
</comment>
<gene>
    <name evidence="9" type="ORF">AMORRO_LOCUS6376</name>
</gene>
<evidence type="ECO:0000256" key="7">
    <source>
        <dbReference type="SAM" id="MobiDB-lite"/>
    </source>
</evidence>
<feature type="region of interest" description="Disordered" evidence="7">
    <location>
        <begin position="134"/>
        <end position="167"/>
    </location>
</feature>
<feature type="region of interest" description="Disordered" evidence="7">
    <location>
        <begin position="221"/>
        <end position="277"/>
    </location>
</feature>
<evidence type="ECO:0000256" key="1">
    <source>
        <dbReference type="ARBA" id="ARBA00004370"/>
    </source>
</evidence>
<dbReference type="AlphaFoldDB" id="A0A9N9G0L5"/>
<dbReference type="GO" id="GO:0007032">
    <property type="term" value="P:endosome organization"/>
    <property type="evidence" value="ECO:0007669"/>
    <property type="project" value="TreeGrafter"/>
</dbReference>
<evidence type="ECO:0000259" key="8">
    <source>
        <dbReference type="PROSITE" id="PS50089"/>
    </source>
</evidence>
<dbReference type="GO" id="GO:0005768">
    <property type="term" value="C:endosome"/>
    <property type="evidence" value="ECO:0007669"/>
    <property type="project" value="TreeGrafter"/>
</dbReference>
<dbReference type="GO" id="GO:0006904">
    <property type="term" value="P:vesicle docking involved in exocytosis"/>
    <property type="evidence" value="ECO:0007669"/>
    <property type="project" value="TreeGrafter"/>
</dbReference>
<evidence type="ECO:0000256" key="6">
    <source>
        <dbReference type="PROSITE-ProRule" id="PRU00175"/>
    </source>
</evidence>
<dbReference type="EMBL" id="CAJVPV010004216">
    <property type="protein sequence ID" value="CAG8568992.1"/>
    <property type="molecule type" value="Genomic_DNA"/>
</dbReference>
<sequence length="277" mass="30522">MDRTHIVALAKNILSFTSTLATHINIPDVTPCLLCGKEVYSLASNPQYQEFTLASCGHIFHQKCLEKYLEKGSQDKPSTTDENTTSMPVDSENATPVDEDSNVTVMKELGLLGGEEQSSSKTTDKASSSIQIIKETSDQATSPIEVVSITPGNSENRDDSISKDTSGQIQRPICEKCSEEISLEFTKPTIFLPCKHVVHYDCIKDSRKMCPTCPSSETMSEISTLVESDPSDAQKKRTRESSASTEKSSNKKAKKTNGKKKVSSTLFPLLERTWKKQ</sequence>
<evidence type="ECO:0000313" key="9">
    <source>
        <dbReference type="EMBL" id="CAG8568992.1"/>
    </source>
</evidence>
<name>A0A9N9G0L5_9GLOM</name>
<comment type="caution">
    <text evidence="9">The sequence shown here is derived from an EMBL/GenBank/DDBJ whole genome shotgun (WGS) entry which is preliminary data.</text>
</comment>
<dbReference type="Proteomes" id="UP000789342">
    <property type="component" value="Unassembled WGS sequence"/>
</dbReference>
<dbReference type="InterPro" id="IPR055198">
    <property type="entry name" value="NSD_PHD"/>
</dbReference>
<feature type="compositionally biased region" description="Basic residues" evidence="7">
    <location>
        <begin position="250"/>
        <end position="262"/>
    </location>
</feature>
<dbReference type="GO" id="GO:0030674">
    <property type="term" value="F:protein-macromolecule adaptor activity"/>
    <property type="evidence" value="ECO:0007669"/>
    <property type="project" value="TreeGrafter"/>
</dbReference>
<proteinExistence type="predicted"/>
<feature type="region of interest" description="Disordered" evidence="7">
    <location>
        <begin position="71"/>
        <end position="100"/>
    </location>
</feature>
<evidence type="ECO:0000256" key="4">
    <source>
        <dbReference type="ARBA" id="ARBA00022833"/>
    </source>
</evidence>